<sequence>MFKRKTNLPARPPIPTRDEILTDLTNAEPNDIVFISKNKKEVLPADVEYITNANQEEDVSASDQYGSQKSGQAYMKVLSFIEKINHIEKHLIALEDYKKHLKLLEENLTEDVLRMEKEFQNSNYV</sequence>
<evidence type="ECO:0000313" key="3">
    <source>
        <dbReference type="EMBL" id="KFM69656.1"/>
    </source>
</evidence>
<dbReference type="EMBL" id="KK117147">
    <property type="protein sequence ID" value="KFM69656.1"/>
    <property type="molecule type" value="Genomic_DNA"/>
</dbReference>
<dbReference type="OrthoDB" id="6129359at2759"/>
<keyword evidence="2" id="KW-0175">Coiled coil</keyword>
<dbReference type="Pfam" id="PF15136">
    <property type="entry name" value="UPF0449"/>
    <property type="match status" value="1"/>
</dbReference>
<evidence type="ECO:0000256" key="2">
    <source>
        <dbReference type="SAM" id="Coils"/>
    </source>
</evidence>
<feature type="non-terminal residue" evidence="3">
    <location>
        <position position="125"/>
    </location>
</feature>
<comment type="similarity">
    <text evidence="1">Belongs to the UPF0449 family.</text>
</comment>
<dbReference type="OMA" id="KHFMEMS"/>
<dbReference type="PANTHER" id="PTHR34766">
    <property type="entry name" value="UPF0449 PROTEIN C19ORF25"/>
    <property type="match status" value="1"/>
</dbReference>
<feature type="coiled-coil region" evidence="2">
    <location>
        <begin position="87"/>
        <end position="118"/>
    </location>
</feature>
<dbReference type="Proteomes" id="UP000054359">
    <property type="component" value="Unassembled WGS sequence"/>
</dbReference>
<keyword evidence="4" id="KW-1185">Reference proteome</keyword>
<organism evidence="3 4">
    <name type="scientific">Stegodyphus mimosarum</name>
    <name type="common">African social velvet spider</name>
    <dbReference type="NCBI Taxonomy" id="407821"/>
    <lineage>
        <taxon>Eukaryota</taxon>
        <taxon>Metazoa</taxon>
        <taxon>Ecdysozoa</taxon>
        <taxon>Arthropoda</taxon>
        <taxon>Chelicerata</taxon>
        <taxon>Arachnida</taxon>
        <taxon>Araneae</taxon>
        <taxon>Araneomorphae</taxon>
        <taxon>Entelegynae</taxon>
        <taxon>Eresoidea</taxon>
        <taxon>Eresidae</taxon>
        <taxon>Stegodyphus</taxon>
    </lineage>
</organism>
<protein>
    <submittedName>
        <fullName evidence="3">Uncharacterized protein</fullName>
    </submittedName>
</protein>
<evidence type="ECO:0000256" key="1">
    <source>
        <dbReference type="ARBA" id="ARBA00006137"/>
    </source>
</evidence>
<evidence type="ECO:0000313" key="4">
    <source>
        <dbReference type="Proteomes" id="UP000054359"/>
    </source>
</evidence>
<proteinExistence type="inferred from homology"/>
<accession>A0A087TX17</accession>
<gene>
    <name evidence="3" type="ORF">X975_21083</name>
</gene>
<dbReference type="AlphaFoldDB" id="A0A087TX17"/>
<dbReference type="PANTHER" id="PTHR34766:SF1">
    <property type="entry name" value="UPF0449 PROTEIN C19ORF25"/>
    <property type="match status" value="1"/>
</dbReference>
<dbReference type="InterPro" id="IPR028227">
    <property type="entry name" value="UPF0449"/>
</dbReference>
<reference evidence="3 4" key="1">
    <citation type="submission" date="2013-11" db="EMBL/GenBank/DDBJ databases">
        <title>Genome sequencing of Stegodyphus mimosarum.</title>
        <authorList>
            <person name="Bechsgaard J."/>
        </authorList>
    </citation>
    <scope>NUCLEOTIDE SEQUENCE [LARGE SCALE GENOMIC DNA]</scope>
</reference>
<name>A0A087TX17_STEMI</name>